<comment type="caution">
    <text evidence="1">The sequence shown here is derived from an EMBL/GenBank/DDBJ whole genome shotgun (WGS) entry which is preliminary data.</text>
</comment>
<organism evidence="1 2">
    <name type="scientific">Allofranklinella schreckenbergeri</name>
    <dbReference type="NCBI Taxonomy" id="1076744"/>
    <lineage>
        <taxon>Bacteria</taxon>
        <taxon>Pseudomonadati</taxon>
        <taxon>Pseudomonadota</taxon>
        <taxon>Betaproteobacteria</taxon>
        <taxon>Burkholderiales</taxon>
        <taxon>Comamonadaceae</taxon>
        <taxon>Allofranklinella</taxon>
    </lineage>
</organism>
<evidence type="ECO:0000313" key="2">
    <source>
        <dbReference type="Proteomes" id="UP000267035"/>
    </source>
</evidence>
<dbReference type="Gene3D" id="1.10.10.410">
    <property type="match status" value="1"/>
</dbReference>
<keyword evidence="2" id="KW-1185">Reference proteome</keyword>
<dbReference type="InterPro" id="IPR042184">
    <property type="entry name" value="YqeY/Aim41_N"/>
</dbReference>
<name>A0A3M6QDC6_9BURK</name>
<dbReference type="Pfam" id="PF09424">
    <property type="entry name" value="YqeY"/>
    <property type="match status" value="1"/>
</dbReference>
<dbReference type="SUPFAM" id="SSF89095">
    <property type="entry name" value="GatB/YqeY motif"/>
    <property type="match status" value="1"/>
</dbReference>
<evidence type="ECO:0000313" key="1">
    <source>
        <dbReference type="EMBL" id="RMX01070.1"/>
    </source>
</evidence>
<dbReference type="InterPro" id="IPR019004">
    <property type="entry name" value="YqeY/Aim41"/>
</dbReference>
<gene>
    <name evidence="1" type="ORF">EBQ25_04580</name>
</gene>
<reference evidence="1 2" key="1">
    <citation type="submission" date="2018-10" db="EMBL/GenBank/DDBJ databases">
        <title>Comamonadaceae CDC group NO-1 genome sequencing and assembly.</title>
        <authorList>
            <person name="Bernier A.-M."/>
            <person name="Bernard K."/>
        </authorList>
    </citation>
    <scope>NUCLEOTIDE SEQUENCE [LARGE SCALE GENOMIC DNA]</scope>
    <source>
        <strain evidence="1 2">NML161473</strain>
    </source>
</reference>
<dbReference type="PANTHER" id="PTHR28055">
    <property type="entry name" value="ALTERED INHERITANCE OF MITOCHONDRIA PROTEIN 41, MITOCHONDRIAL"/>
    <property type="match status" value="1"/>
</dbReference>
<dbReference type="AlphaFoldDB" id="A0A3M6QDC6"/>
<dbReference type="Proteomes" id="UP000267035">
    <property type="component" value="Unassembled WGS sequence"/>
</dbReference>
<dbReference type="Gene3D" id="1.10.1510.10">
    <property type="entry name" value="Uncharacterised protein YqeY/AIM41 PF09424, N-terminal domain"/>
    <property type="match status" value="1"/>
</dbReference>
<protein>
    <submittedName>
        <fullName evidence="1">GatB/YqeY domain-containing protein</fullName>
    </submittedName>
</protein>
<dbReference type="PANTHER" id="PTHR28055:SF1">
    <property type="entry name" value="ALTERED INHERITANCE OF MITOCHONDRIA PROTEIN 41, MITOCHONDRIAL"/>
    <property type="match status" value="1"/>
</dbReference>
<accession>A0A3M6QDC6</accession>
<proteinExistence type="predicted"/>
<dbReference type="InterPro" id="IPR023168">
    <property type="entry name" value="GatB_Yqey_C_2"/>
</dbReference>
<dbReference type="InterPro" id="IPR003789">
    <property type="entry name" value="Asn/Gln_tRNA_amidoTrase-B-like"/>
</dbReference>
<sequence>MSLKDQITEDMKSAMRAKQTQRLGTIRMLQAAIKQREVDERVTLDDAAIVAIVDKLIKQRRDSITAFEQASRQDLVAQEQSEIDVLQAYLPARLSAQEVQAAVEKIVADLGASGPGDMGKVMGQAKKELAGKADMGAVSAAVKAALAQRP</sequence>
<dbReference type="RefSeq" id="WP_122253679.1">
    <property type="nucleotide sequence ID" value="NZ_RDQL01000004.1"/>
</dbReference>
<dbReference type="GO" id="GO:0016884">
    <property type="term" value="F:carbon-nitrogen ligase activity, with glutamine as amido-N-donor"/>
    <property type="evidence" value="ECO:0007669"/>
    <property type="project" value="InterPro"/>
</dbReference>
<dbReference type="EMBL" id="RDQL01000004">
    <property type="protein sequence ID" value="RMX01070.1"/>
    <property type="molecule type" value="Genomic_DNA"/>
</dbReference>